<evidence type="ECO:0000313" key="1">
    <source>
        <dbReference type="EMBL" id="KRY98203.1"/>
    </source>
</evidence>
<name>A0A0V1GIT2_TRIPS</name>
<accession>A0A0V1GIT2</accession>
<sequence length="75" mass="8665">MEPNKTEIKPETLRDAHRISINQNYHNDTNLASNAPIFLLCKCQTPKPGILSNFLKIHRLQAIENLHPFKWNTVS</sequence>
<dbReference type="EMBL" id="JYDS01001882">
    <property type="protein sequence ID" value="KRY98203.1"/>
    <property type="molecule type" value="Genomic_DNA"/>
</dbReference>
<organism evidence="1 2">
    <name type="scientific">Trichinella pseudospiralis</name>
    <name type="common">Parasitic roundworm</name>
    <dbReference type="NCBI Taxonomy" id="6337"/>
    <lineage>
        <taxon>Eukaryota</taxon>
        <taxon>Metazoa</taxon>
        <taxon>Ecdysozoa</taxon>
        <taxon>Nematoda</taxon>
        <taxon>Enoplea</taxon>
        <taxon>Dorylaimia</taxon>
        <taxon>Trichinellida</taxon>
        <taxon>Trichinellidae</taxon>
        <taxon>Trichinella</taxon>
    </lineage>
</organism>
<dbReference type="AlphaFoldDB" id="A0A0V1GIT2"/>
<protein>
    <submittedName>
        <fullName evidence="1">Uncharacterized protein</fullName>
    </submittedName>
</protein>
<keyword evidence="2" id="KW-1185">Reference proteome</keyword>
<evidence type="ECO:0000313" key="2">
    <source>
        <dbReference type="Proteomes" id="UP000054805"/>
    </source>
</evidence>
<comment type="caution">
    <text evidence="1">The sequence shown here is derived from an EMBL/GenBank/DDBJ whole genome shotgun (WGS) entry which is preliminary data.</text>
</comment>
<dbReference type="Proteomes" id="UP000054805">
    <property type="component" value="Unassembled WGS sequence"/>
</dbReference>
<feature type="non-terminal residue" evidence="1">
    <location>
        <position position="75"/>
    </location>
</feature>
<reference evidence="1 2" key="1">
    <citation type="submission" date="2015-01" db="EMBL/GenBank/DDBJ databases">
        <title>Evolution of Trichinella species and genotypes.</title>
        <authorList>
            <person name="Korhonen P.K."/>
            <person name="Edoardo P."/>
            <person name="Giuseppe L.R."/>
            <person name="Gasser R.B."/>
        </authorList>
    </citation>
    <scope>NUCLEOTIDE SEQUENCE [LARGE SCALE GENOMIC DNA]</scope>
    <source>
        <strain evidence="1">ISS588</strain>
    </source>
</reference>
<proteinExistence type="predicted"/>
<gene>
    <name evidence="1" type="ORF">T4B_3543</name>
</gene>